<keyword evidence="4" id="KW-1003">Cell membrane</keyword>
<dbReference type="PIRSF" id="PIRSF036431">
    <property type="entry name" value="STHK_DctB"/>
    <property type="match status" value="1"/>
</dbReference>
<comment type="catalytic activity">
    <reaction evidence="1">
        <text>ATP + protein L-histidine = ADP + protein N-phospho-L-histidine.</text>
        <dbReference type="EC" id="2.7.13.3"/>
    </reaction>
</comment>
<dbReference type="InterPro" id="IPR003661">
    <property type="entry name" value="HisK_dim/P_dom"/>
</dbReference>
<dbReference type="RefSeq" id="WP_047578428.1">
    <property type="nucleotide sequence ID" value="NZ_JPQT01000133.1"/>
</dbReference>
<dbReference type="SMART" id="SM00388">
    <property type="entry name" value="HisKA"/>
    <property type="match status" value="1"/>
</dbReference>
<keyword evidence="5" id="KW-0597">Phosphoprotein</keyword>
<evidence type="ECO:0000313" key="16">
    <source>
        <dbReference type="Proteomes" id="UP000028643"/>
    </source>
</evidence>
<evidence type="ECO:0000256" key="13">
    <source>
        <dbReference type="SAM" id="Phobius"/>
    </source>
</evidence>
<sequence length="589" mass="65339">MPFTARTLRIVLYALLILAGAAVSAGLAMRQAQRHALSDDAARAGVQLSLYANTLHTLIERYRALPAVLALDPEIRAALNGPITAQSQDALNRKLERINGAAQSSTLELLDRHGLAVGASNWRLPSSYVGHNYGFRPYFQQTKAKGIGRFYAVGVTSGIPGYFLSNAVVDDKGGFLGAMVVKLEFPELEHQWAQGDDLLLISDAKGIVFIANQPGWRYRELQPISVEDRAQLLSTRQYDRQPLSPLRRRELREFGENSHLTRVDGPDETADYLWQSMPLPAEDWTLHLLRKPQMASEDIRNAGIAAAGAWLTLVFLGLFLYQRWRLARMRERSRDELERLVLERTVELRTAQEGLVQSTKLAALGQMSAALAHEINQPLTAQRMQLATLRLLLDHGRIDDAYKALGPLDQQLTRMAALTGHLKTFARKSPGGLRERLDLAAVVDQALLLLDSRIRDEYIQCVLHLTRPAWVRGDAIRLEQVLINLLRNALDAMSDKPLKRLEIVISAEENRWCLSVIDSGGGIAAEHMVSLFDPFFTTKPVGDGLGLGLAVSFAIVHELGGRLAAQNHGHGARFSFSLPNDFLEVEPAC</sequence>
<dbReference type="InterPro" id="IPR005467">
    <property type="entry name" value="His_kinase_dom"/>
</dbReference>
<dbReference type="InterPro" id="IPR036890">
    <property type="entry name" value="HATPase_C_sf"/>
</dbReference>
<protein>
    <recommendedName>
        <fullName evidence="3">histidine kinase</fullName>
        <ecNumber evidence="3">2.7.13.3</ecNumber>
    </recommendedName>
</protein>
<dbReference type="GO" id="GO:0005524">
    <property type="term" value="F:ATP binding"/>
    <property type="evidence" value="ECO:0007669"/>
    <property type="project" value="UniProtKB-KW"/>
</dbReference>
<dbReference type="SUPFAM" id="SSF103190">
    <property type="entry name" value="Sensory domain-like"/>
    <property type="match status" value="1"/>
</dbReference>
<keyword evidence="12" id="KW-0902">Two-component regulatory system</keyword>
<dbReference type="SUPFAM" id="SSF47384">
    <property type="entry name" value="Homodimeric domain of signal transducing histidine kinase"/>
    <property type="match status" value="1"/>
</dbReference>
<dbReference type="InterPro" id="IPR029151">
    <property type="entry name" value="Sensor-like_sf"/>
</dbReference>
<evidence type="ECO:0000256" key="1">
    <source>
        <dbReference type="ARBA" id="ARBA00000085"/>
    </source>
</evidence>
<evidence type="ECO:0000256" key="9">
    <source>
        <dbReference type="ARBA" id="ARBA00022777"/>
    </source>
</evidence>
<dbReference type="PANTHER" id="PTHR43065:SF46">
    <property type="entry name" value="C4-DICARBOXYLATE TRANSPORT SENSOR PROTEIN DCTB"/>
    <property type="match status" value="1"/>
</dbReference>
<dbReference type="InterPro" id="IPR003594">
    <property type="entry name" value="HATPase_dom"/>
</dbReference>
<keyword evidence="13" id="KW-0472">Membrane</keyword>
<evidence type="ECO:0000256" key="3">
    <source>
        <dbReference type="ARBA" id="ARBA00012438"/>
    </source>
</evidence>
<dbReference type="SMART" id="SM00387">
    <property type="entry name" value="HATPase_c"/>
    <property type="match status" value="1"/>
</dbReference>
<keyword evidence="10" id="KW-0067">ATP-binding</keyword>
<gene>
    <name evidence="15" type="ORF">IV02_24640</name>
</gene>
<keyword evidence="9" id="KW-0418">Kinase</keyword>
<dbReference type="GO" id="GO:0005886">
    <property type="term" value="C:plasma membrane"/>
    <property type="evidence" value="ECO:0007669"/>
    <property type="project" value="UniProtKB-SubCell"/>
</dbReference>
<organism evidence="15 16">
    <name type="scientific">Pseudomonas syringae</name>
    <dbReference type="NCBI Taxonomy" id="317"/>
    <lineage>
        <taxon>Bacteria</taxon>
        <taxon>Pseudomonadati</taxon>
        <taxon>Pseudomonadota</taxon>
        <taxon>Gammaproteobacteria</taxon>
        <taxon>Pseudomonadales</taxon>
        <taxon>Pseudomonadaceae</taxon>
        <taxon>Pseudomonas</taxon>
    </lineage>
</organism>
<dbReference type="Gene3D" id="6.10.250.3020">
    <property type="match status" value="1"/>
</dbReference>
<evidence type="ECO:0000256" key="12">
    <source>
        <dbReference type="ARBA" id="ARBA00023012"/>
    </source>
</evidence>
<dbReference type="PROSITE" id="PS50109">
    <property type="entry name" value="HIS_KIN"/>
    <property type="match status" value="1"/>
</dbReference>
<keyword evidence="8" id="KW-0547">Nucleotide-binding</keyword>
<keyword evidence="11 13" id="KW-1133">Transmembrane helix</keyword>
<dbReference type="PATRIC" id="fig|317.174.peg.5039"/>
<feature type="domain" description="Histidine kinase" evidence="14">
    <location>
        <begin position="370"/>
        <end position="582"/>
    </location>
</feature>
<dbReference type="Gene3D" id="1.10.287.130">
    <property type="match status" value="1"/>
</dbReference>
<evidence type="ECO:0000256" key="11">
    <source>
        <dbReference type="ARBA" id="ARBA00022989"/>
    </source>
</evidence>
<dbReference type="InterPro" id="IPR017055">
    <property type="entry name" value="Sig_transdc_His_kinase_DctB"/>
</dbReference>
<dbReference type="Pfam" id="PF00512">
    <property type="entry name" value="HisKA"/>
    <property type="match status" value="1"/>
</dbReference>
<dbReference type="CDD" id="cd00082">
    <property type="entry name" value="HisKA"/>
    <property type="match status" value="1"/>
</dbReference>
<evidence type="ECO:0000256" key="6">
    <source>
        <dbReference type="ARBA" id="ARBA00022679"/>
    </source>
</evidence>
<feature type="transmembrane region" description="Helical" evidence="13">
    <location>
        <begin position="302"/>
        <end position="321"/>
    </location>
</feature>
<evidence type="ECO:0000256" key="4">
    <source>
        <dbReference type="ARBA" id="ARBA00022475"/>
    </source>
</evidence>
<accession>A0A085UU57</accession>
<dbReference type="EMBL" id="JPQT01000133">
    <property type="protein sequence ID" value="KFE46720.1"/>
    <property type="molecule type" value="Genomic_DNA"/>
</dbReference>
<dbReference type="SUPFAM" id="SSF55874">
    <property type="entry name" value="ATPase domain of HSP90 chaperone/DNA topoisomerase II/histidine kinase"/>
    <property type="match status" value="1"/>
</dbReference>
<evidence type="ECO:0000256" key="7">
    <source>
        <dbReference type="ARBA" id="ARBA00022692"/>
    </source>
</evidence>
<dbReference type="PRINTS" id="PR00344">
    <property type="entry name" value="BCTRLSENSOR"/>
</dbReference>
<evidence type="ECO:0000256" key="2">
    <source>
        <dbReference type="ARBA" id="ARBA00004651"/>
    </source>
</evidence>
<comment type="caution">
    <text evidence="15">The sequence shown here is derived from an EMBL/GenBank/DDBJ whole genome shotgun (WGS) entry which is preliminary data.</text>
</comment>
<dbReference type="Gene3D" id="3.30.565.10">
    <property type="entry name" value="Histidine kinase-like ATPase, C-terminal domain"/>
    <property type="match status" value="1"/>
</dbReference>
<name>A0A085UU57_PSESX</name>
<proteinExistence type="predicted"/>
<evidence type="ECO:0000256" key="10">
    <source>
        <dbReference type="ARBA" id="ARBA00022840"/>
    </source>
</evidence>
<dbReference type="GO" id="GO:0000155">
    <property type="term" value="F:phosphorelay sensor kinase activity"/>
    <property type="evidence" value="ECO:0007669"/>
    <property type="project" value="InterPro"/>
</dbReference>
<evidence type="ECO:0000313" key="15">
    <source>
        <dbReference type="EMBL" id="KFE46720.1"/>
    </source>
</evidence>
<dbReference type="Pfam" id="PF02518">
    <property type="entry name" value="HATPase_c"/>
    <property type="match status" value="1"/>
</dbReference>
<dbReference type="InterPro" id="IPR036097">
    <property type="entry name" value="HisK_dim/P_sf"/>
</dbReference>
<dbReference type="AlphaFoldDB" id="A0A085UU57"/>
<reference evidence="15 16" key="1">
    <citation type="submission" date="2014-07" db="EMBL/GenBank/DDBJ databases">
        <title>Draft Genome Sequences of Environmental Pseudomonas syringae strains.</title>
        <authorList>
            <person name="Baltrus D.A."/>
            <person name="Berge O."/>
            <person name="Morris C."/>
        </authorList>
    </citation>
    <scope>NUCLEOTIDE SEQUENCE [LARGE SCALE GENOMIC DNA]</scope>
    <source>
        <strain evidence="15 16">CEB003</strain>
    </source>
</reference>
<dbReference type="InterPro" id="IPR004358">
    <property type="entry name" value="Sig_transdc_His_kin-like_C"/>
</dbReference>
<evidence type="ECO:0000256" key="8">
    <source>
        <dbReference type="ARBA" id="ARBA00022741"/>
    </source>
</evidence>
<comment type="subcellular location">
    <subcellularLocation>
        <location evidence="2">Cell membrane</location>
        <topology evidence="2">Multi-pass membrane protein</topology>
    </subcellularLocation>
</comment>
<evidence type="ECO:0000256" key="5">
    <source>
        <dbReference type="ARBA" id="ARBA00022553"/>
    </source>
</evidence>
<evidence type="ECO:0000259" key="14">
    <source>
        <dbReference type="PROSITE" id="PS50109"/>
    </source>
</evidence>
<keyword evidence="6" id="KW-0808">Transferase</keyword>
<dbReference type="Proteomes" id="UP000028643">
    <property type="component" value="Unassembled WGS sequence"/>
</dbReference>
<keyword evidence="7 13" id="KW-0812">Transmembrane</keyword>
<dbReference type="PANTHER" id="PTHR43065">
    <property type="entry name" value="SENSOR HISTIDINE KINASE"/>
    <property type="match status" value="1"/>
</dbReference>
<dbReference type="EC" id="2.7.13.3" evidence="3"/>
<dbReference type="Gene3D" id="3.30.450.20">
    <property type="entry name" value="PAS domain"/>
    <property type="match status" value="2"/>
</dbReference>